<evidence type="ECO:0000256" key="6">
    <source>
        <dbReference type="ARBA" id="ARBA00022741"/>
    </source>
</evidence>
<accession>A0AA86VXA2</accession>
<dbReference type="GO" id="GO:0004674">
    <property type="term" value="F:protein serine/threonine kinase activity"/>
    <property type="evidence" value="ECO:0007669"/>
    <property type="project" value="UniProtKB-KW"/>
</dbReference>
<dbReference type="InterPro" id="IPR008271">
    <property type="entry name" value="Ser/Thr_kinase_AS"/>
</dbReference>
<dbReference type="Pfam" id="PF00069">
    <property type="entry name" value="Pkinase"/>
    <property type="match status" value="2"/>
</dbReference>
<dbReference type="FunFam" id="3.30.200.20:FF:000351">
    <property type="entry name" value="protein kinase PINOID 2"/>
    <property type="match status" value="1"/>
</dbReference>
<dbReference type="Proteomes" id="UP001189624">
    <property type="component" value="Chromosome 3"/>
</dbReference>
<dbReference type="InterPro" id="IPR000719">
    <property type="entry name" value="Prot_kinase_dom"/>
</dbReference>
<keyword evidence="8" id="KW-0067">ATP-binding</keyword>
<evidence type="ECO:0000313" key="14">
    <source>
        <dbReference type="EMBL" id="CAJ1938247.1"/>
    </source>
</evidence>
<keyword evidence="15" id="KW-1185">Reference proteome</keyword>
<evidence type="ECO:0000256" key="7">
    <source>
        <dbReference type="ARBA" id="ARBA00022777"/>
    </source>
</evidence>
<sequence length="624" mass="69413">MTVKTVEQQKASPSTLHHHTLISDCSVTCQSLNNAPNKSLPRHNPSSSAPQFVIILTNTNTPHVPKHPPRTCPAMLTHLLCTSSQHKYNATTFSCIASSLYFWPNPFFLSSPLIALKAYHPQLLLFFQFTVSISNLLSLSLSCSTTTMVECGGGERHSEASFETVNSSLLGSSMSSESICSTSFSRLSFDLLPPSPETLSLKPHRSSDFAYSAIRSATFRRKAALTFRDFHLLRRIGAGDIGTVYLCRLRHGQFNSPEEDEEDDGCCLYAMKVVDKDAVALKKKSQRAEMERKILKMLDHPFLPTLYAEFEASHFSCIVMEFCSGGDLHTLRFKHPHNRFPLSSARFYAAEVLVALEYLHMLGIIYRDLKPENVLVRSDGHIMLSDFDLSLCSDAIPAVECSDSLHHPSPNALPYAYTPPNHHPTPTRSHSFASPFSCFSNRAFRSRDIRTVEPNRLFVAEPVSARSCSFVGTHEYVSPEVAAGRSHGNAVDWWSFGVFIYELIYGRTPYAGPSKETTLRNIVKKPLAFPTATPASGLEGHARDLISGLLNKDPARRLGSKRGAADVKKHPFFKGLNLALIRMQTPPQVPGSRRTKTTSLHPVKGNSNSNHHKLHQTASFDFYF</sequence>
<dbReference type="InterPro" id="IPR011009">
    <property type="entry name" value="Kinase-like_dom_sf"/>
</dbReference>
<dbReference type="AlphaFoldDB" id="A0AA86VXA2"/>
<dbReference type="PROSITE" id="PS50011">
    <property type="entry name" value="PROTEIN_KINASE_DOM"/>
    <property type="match status" value="1"/>
</dbReference>
<dbReference type="PROSITE" id="PS00108">
    <property type="entry name" value="PROTEIN_KINASE_ST"/>
    <property type="match status" value="1"/>
</dbReference>
<dbReference type="EC" id="2.7.11.1" evidence="2"/>
<evidence type="ECO:0000256" key="2">
    <source>
        <dbReference type="ARBA" id="ARBA00012513"/>
    </source>
</evidence>
<name>A0AA86VXA2_9FABA</name>
<organism evidence="14 15">
    <name type="scientific">Sphenostylis stenocarpa</name>
    <dbReference type="NCBI Taxonomy" id="92480"/>
    <lineage>
        <taxon>Eukaryota</taxon>
        <taxon>Viridiplantae</taxon>
        <taxon>Streptophyta</taxon>
        <taxon>Embryophyta</taxon>
        <taxon>Tracheophyta</taxon>
        <taxon>Spermatophyta</taxon>
        <taxon>Magnoliopsida</taxon>
        <taxon>eudicotyledons</taxon>
        <taxon>Gunneridae</taxon>
        <taxon>Pentapetalae</taxon>
        <taxon>rosids</taxon>
        <taxon>fabids</taxon>
        <taxon>Fabales</taxon>
        <taxon>Fabaceae</taxon>
        <taxon>Papilionoideae</taxon>
        <taxon>50 kb inversion clade</taxon>
        <taxon>NPAAA clade</taxon>
        <taxon>indigoferoid/millettioid clade</taxon>
        <taxon>Phaseoleae</taxon>
        <taxon>Sphenostylis</taxon>
    </lineage>
</organism>
<proteinExistence type="inferred from homology"/>
<dbReference type="FunFam" id="1.10.510.10:FF:000020">
    <property type="entry name" value="serine/threonine-protein kinase D6PK-like"/>
    <property type="match status" value="1"/>
</dbReference>
<keyword evidence="7" id="KW-0418">Kinase</keyword>
<dbReference type="SMART" id="SM00220">
    <property type="entry name" value="S_TKc"/>
    <property type="match status" value="1"/>
</dbReference>
<dbReference type="SUPFAM" id="SSF56112">
    <property type="entry name" value="Protein kinase-like (PK-like)"/>
    <property type="match status" value="1"/>
</dbReference>
<dbReference type="GO" id="GO:0005524">
    <property type="term" value="F:ATP binding"/>
    <property type="evidence" value="ECO:0007669"/>
    <property type="project" value="UniProtKB-KW"/>
</dbReference>
<evidence type="ECO:0000256" key="10">
    <source>
        <dbReference type="ARBA" id="ARBA00047899"/>
    </source>
</evidence>
<comment type="catalytic activity">
    <reaction evidence="11">
        <text>L-seryl-[protein] + ATP = O-phospho-L-seryl-[protein] + ADP + H(+)</text>
        <dbReference type="Rhea" id="RHEA:17989"/>
        <dbReference type="Rhea" id="RHEA-COMP:9863"/>
        <dbReference type="Rhea" id="RHEA-COMP:11604"/>
        <dbReference type="ChEBI" id="CHEBI:15378"/>
        <dbReference type="ChEBI" id="CHEBI:29999"/>
        <dbReference type="ChEBI" id="CHEBI:30616"/>
        <dbReference type="ChEBI" id="CHEBI:83421"/>
        <dbReference type="ChEBI" id="CHEBI:456216"/>
        <dbReference type="EC" id="2.7.11.1"/>
    </reaction>
</comment>
<keyword evidence="9" id="KW-0927">Auxin signaling pathway</keyword>
<feature type="compositionally biased region" description="Polar residues" evidence="12">
    <location>
        <begin position="597"/>
        <end position="609"/>
    </location>
</feature>
<keyword evidence="4" id="KW-0723">Serine/threonine-protein kinase</keyword>
<dbReference type="EMBL" id="OY731400">
    <property type="protein sequence ID" value="CAJ1938247.1"/>
    <property type="molecule type" value="Genomic_DNA"/>
</dbReference>
<comment type="catalytic activity">
    <reaction evidence="10">
        <text>L-threonyl-[protein] + ATP = O-phospho-L-threonyl-[protein] + ADP + H(+)</text>
        <dbReference type="Rhea" id="RHEA:46608"/>
        <dbReference type="Rhea" id="RHEA-COMP:11060"/>
        <dbReference type="Rhea" id="RHEA-COMP:11605"/>
        <dbReference type="ChEBI" id="CHEBI:15378"/>
        <dbReference type="ChEBI" id="CHEBI:30013"/>
        <dbReference type="ChEBI" id="CHEBI:30616"/>
        <dbReference type="ChEBI" id="CHEBI:61977"/>
        <dbReference type="ChEBI" id="CHEBI:456216"/>
        <dbReference type="EC" id="2.7.11.1"/>
    </reaction>
</comment>
<keyword evidence="5" id="KW-0808">Transferase</keyword>
<dbReference type="PANTHER" id="PTHR45637">
    <property type="entry name" value="FLIPPASE KINASE 1-RELATED"/>
    <property type="match status" value="1"/>
</dbReference>
<evidence type="ECO:0000256" key="9">
    <source>
        <dbReference type="ARBA" id="ARBA00023294"/>
    </source>
</evidence>
<dbReference type="FunFam" id="1.10.510.10:FF:000277">
    <property type="entry name" value="protein kinase PINOID"/>
    <property type="match status" value="1"/>
</dbReference>
<evidence type="ECO:0000256" key="4">
    <source>
        <dbReference type="ARBA" id="ARBA00022527"/>
    </source>
</evidence>
<protein>
    <recommendedName>
        <fullName evidence="2">non-specific serine/threonine protein kinase</fullName>
        <ecNumber evidence="2">2.7.11.1</ecNumber>
    </recommendedName>
</protein>
<comment type="similarity">
    <text evidence="1">Belongs to the protein kinase superfamily. AGC Ser/Thr protein kinase family.</text>
</comment>
<evidence type="ECO:0000313" key="15">
    <source>
        <dbReference type="Proteomes" id="UP001189624"/>
    </source>
</evidence>
<dbReference type="GO" id="GO:0048825">
    <property type="term" value="P:cotyledon development"/>
    <property type="evidence" value="ECO:0007669"/>
    <property type="project" value="UniProtKB-ARBA"/>
</dbReference>
<evidence type="ECO:0000256" key="3">
    <source>
        <dbReference type="ARBA" id="ARBA00022473"/>
    </source>
</evidence>
<evidence type="ECO:0000256" key="8">
    <source>
        <dbReference type="ARBA" id="ARBA00022840"/>
    </source>
</evidence>
<feature type="region of interest" description="Disordered" evidence="12">
    <location>
        <begin position="586"/>
        <end position="612"/>
    </location>
</feature>
<keyword evidence="6" id="KW-0547">Nucleotide-binding</keyword>
<evidence type="ECO:0000259" key="13">
    <source>
        <dbReference type="PROSITE" id="PS50011"/>
    </source>
</evidence>
<evidence type="ECO:0000256" key="1">
    <source>
        <dbReference type="ARBA" id="ARBA00009903"/>
    </source>
</evidence>
<dbReference type="Gene3D" id="3.30.200.20">
    <property type="entry name" value="Phosphorylase Kinase, domain 1"/>
    <property type="match status" value="1"/>
</dbReference>
<dbReference type="Gramene" id="rna-AYBTSS11_LOCUS8460">
    <property type="protein sequence ID" value="CAJ1938247.1"/>
    <property type="gene ID" value="gene-AYBTSS11_LOCUS8460"/>
</dbReference>
<dbReference type="Gene3D" id="1.10.510.10">
    <property type="entry name" value="Transferase(Phosphotransferase) domain 1"/>
    <property type="match status" value="2"/>
</dbReference>
<dbReference type="GO" id="GO:0009734">
    <property type="term" value="P:auxin-activated signaling pathway"/>
    <property type="evidence" value="ECO:0007669"/>
    <property type="project" value="UniProtKB-KW"/>
</dbReference>
<gene>
    <name evidence="14" type="ORF">AYBTSS11_LOCUS8460</name>
</gene>
<keyword evidence="3" id="KW-0217">Developmental protein</keyword>
<reference evidence="14" key="1">
    <citation type="submission" date="2023-10" db="EMBL/GenBank/DDBJ databases">
        <authorList>
            <person name="Domelevo Entfellner J.-B."/>
        </authorList>
    </citation>
    <scope>NUCLEOTIDE SEQUENCE</scope>
</reference>
<evidence type="ECO:0000256" key="5">
    <source>
        <dbReference type="ARBA" id="ARBA00022679"/>
    </source>
</evidence>
<feature type="domain" description="Protein kinase" evidence="13">
    <location>
        <begin position="230"/>
        <end position="573"/>
    </location>
</feature>
<evidence type="ECO:0000256" key="11">
    <source>
        <dbReference type="ARBA" id="ARBA00048679"/>
    </source>
</evidence>
<evidence type="ECO:0000256" key="12">
    <source>
        <dbReference type="SAM" id="MobiDB-lite"/>
    </source>
</evidence>